<gene>
    <name evidence="3" type="ORF">EJP82_03280</name>
</gene>
<dbReference type="AlphaFoldDB" id="A0A3S1KBE8"/>
<organism evidence="3 4">
    <name type="scientific">Paenibacillus anaericanus</name>
    <dbReference type="NCBI Taxonomy" id="170367"/>
    <lineage>
        <taxon>Bacteria</taxon>
        <taxon>Bacillati</taxon>
        <taxon>Bacillota</taxon>
        <taxon>Bacilli</taxon>
        <taxon>Bacillales</taxon>
        <taxon>Paenibacillaceae</taxon>
        <taxon>Paenibacillus</taxon>
    </lineage>
</organism>
<sequence length="158" mass="17749">MNIRGIQPQDNAAIEQIIRESLIEFGGNRVGLAWADSSLHSLYEFYNEEGKAYWILEDGGEIVGGCGIAPFADSNEVCELQKMYLSRKARGSGGALKLLETAMEFAKIHYEKCYLETLQDMYAANRFYKKHGFESLDAPLAGSEHFACDAWYMKDLSV</sequence>
<dbReference type="OrthoDB" id="5419426at2"/>
<keyword evidence="1 3" id="KW-0808">Transferase</keyword>
<protein>
    <submittedName>
        <fullName evidence="3">GNAT family N-acetyltransferase</fullName>
    </submittedName>
</protein>
<dbReference type="InterPro" id="IPR016181">
    <property type="entry name" value="Acyl_CoA_acyltransferase"/>
</dbReference>
<dbReference type="Gene3D" id="3.40.630.30">
    <property type="match status" value="1"/>
</dbReference>
<dbReference type="RefSeq" id="WP_127190594.1">
    <property type="nucleotide sequence ID" value="NZ_RZNY01000002.1"/>
</dbReference>
<name>A0A3S1KBE8_9BACL</name>
<dbReference type="PANTHER" id="PTHR13947:SF37">
    <property type="entry name" value="LD18367P"/>
    <property type="match status" value="1"/>
</dbReference>
<accession>A0A3S1KBE8</accession>
<dbReference type="SUPFAM" id="SSF55729">
    <property type="entry name" value="Acyl-CoA N-acyltransferases (Nat)"/>
    <property type="match status" value="1"/>
</dbReference>
<dbReference type="InterPro" id="IPR000182">
    <property type="entry name" value="GNAT_dom"/>
</dbReference>
<dbReference type="InterPro" id="IPR050769">
    <property type="entry name" value="NAT_camello-type"/>
</dbReference>
<keyword evidence="4" id="KW-1185">Reference proteome</keyword>
<reference evidence="3 4" key="1">
    <citation type="submission" date="2018-12" db="EMBL/GenBank/DDBJ databases">
        <authorList>
            <person name="Sun L."/>
            <person name="Chen Z."/>
        </authorList>
    </citation>
    <scope>NUCLEOTIDE SEQUENCE [LARGE SCALE GENOMIC DNA]</scope>
    <source>
        <strain evidence="3 4">DSM 15890</strain>
    </source>
</reference>
<dbReference type="EMBL" id="RZNY01000002">
    <property type="protein sequence ID" value="RUT48174.1"/>
    <property type="molecule type" value="Genomic_DNA"/>
</dbReference>
<dbReference type="PANTHER" id="PTHR13947">
    <property type="entry name" value="GNAT FAMILY N-ACETYLTRANSFERASE"/>
    <property type="match status" value="1"/>
</dbReference>
<dbReference type="GO" id="GO:0008080">
    <property type="term" value="F:N-acetyltransferase activity"/>
    <property type="evidence" value="ECO:0007669"/>
    <property type="project" value="InterPro"/>
</dbReference>
<evidence type="ECO:0000313" key="4">
    <source>
        <dbReference type="Proteomes" id="UP000279446"/>
    </source>
</evidence>
<comment type="caution">
    <text evidence="3">The sequence shown here is derived from an EMBL/GenBank/DDBJ whole genome shotgun (WGS) entry which is preliminary data.</text>
</comment>
<dbReference type="Pfam" id="PF00583">
    <property type="entry name" value="Acetyltransf_1"/>
    <property type="match status" value="1"/>
</dbReference>
<evidence type="ECO:0000313" key="3">
    <source>
        <dbReference type="EMBL" id="RUT48174.1"/>
    </source>
</evidence>
<feature type="domain" description="N-acetyltransferase" evidence="2">
    <location>
        <begin position="1"/>
        <end position="157"/>
    </location>
</feature>
<proteinExistence type="predicted"/>
<evidence type="ECO:0000256" key="1">
    <source>
        <dbReference type="ARBA" id="ARBA00022679"/>
    </source>
</evidence>
<dbReference type="CDD" id="cd04301">
    <property type="entry name" value="NAT_SF"/>
    <property type="match status" value="1"/>
</dbReference>
<dbReference type="Proteomes" id="UP000279446">
    <property type="component" value="Unassembled WGS sequence"/>
</dbReference>
<evidence type="ECO:0000259" key="2">
    <source>
        <dbReference type="PROSITE" id="PS51186"/>
    </source>
</evidence>
<dbReference type="PROSITE" id="PS51186">
    <property type="entry name" value="GNAT"/>
    <property type="match status" value="1"/>
</dbReference>